<sequence>MTLSKKIEQALQDELKQENIKTVIEIAEFLKFKETQQQWNKINESEPKYITETERAKLNDLKSKGEFVEQRDLLDELGIHEDEI</sequence>
<gene>
    <name evidence="1" type="ordered locus">Sgly_1061</name>
</gene>
<dbReference type="RefSeq" id="WP_013624259.1">
    <property type="nucleotide sequence ID" value="NC_015172.1"/>
</dbReference>
<name>F0STU9_SYNGF</name>
<dbReference type="AlphaFoldDB" id="F0STU9"/>
<dbReference type="STRING" id="645991.Sgly_1061"/>
<dbReference type="EMBL" id="CP002547">
    <property type="protein sequence ID" value="ADY55389.1"/>
    <property type="molecule type" value="Genomic_DNA"/>
</dbReference>
<evidence type="ECO:0000313" key="1">
    <source>
        <dbReference type="EMBL" id="ADY55389.1"/>
    </source>
</evidence>
<protein>
    <submittedName>
        <fullName evidence="1">Uncharacterized protein</fullName>
    </submittedName>
</protein>
<organism evidence="1 2">
    <name type="scientific">Syntrophobotulus glycolicus (strain DSM 8271 / FlGlyR)</name>
    <dbReference type="NCBI Taxonomy" id="645991"/>
    <lineage>
        <taxon>Bacteria</taxon>
        <taxon>Bacillati</taxon>
        <taxon>Bacillota</taxon>
        <taxon>Clostridia</taxon>
        <taxon>Eubacteriales</taxon>
        <taxon>Desulfitobacteriaceae</taxon>
        <taxon>Syntrophobotulus</taxon>
    </lineage>
</organism>
<evidence type="ECO:0000313" key="2">
    <source>
        <dbReference type="Proteomes" id="UP000007488"/>
    </source>
</evidence>
<dbReference type="KEGG" id="sgy:Sgly_1061"/>
<reference evidence="2" key="2">
    <citation type="submission" date="2011-02" db="EMBL/GenBank/DDBJ databases">
        <title>The complete genome of Syntrophobotulus glycolicus DSM 8271.</title>
        <authorList>
            <person name="Lucas S."/>
            <person name="Copeland A."/>
            <person name="Lapidus A."/>
            <person name="Bruce D."/>
            <person name="Goodwin L."/>
            <person name="Pitluck S."/>
            <person name="Kyrpides N."/>
            <person name="Mavromatis K."/>
            <person name="Pagani I."/>
            <person name="Ivanova N."/>
            <person name="Mikhailova N."/>
            <person name="Chertkov O."/>
            <person name="Held B."/>
            <person name="Detter J.C."/>
            <person name="Tapia R."/>
            <person name="Han C."/>
            <person name="Land M."/>
            <person name="Hauser L."/>
            <person name="Markowitz V."/>
            <person name="Cheng J.-F."/>
            <person name="Hugenholtz P."/>
            <person name="Woyke T."/>
            <person name="Wu D."/>
            <person name="Spring S."/>
            <person name="Schroeder M."/>
            <person name="Brambilla E."/>
            <person name="Klenk H.-P."/>
            <person name="Eisen J.A."/>
        </authorList>
    </citation>
    <scope>NUCLEOTIDE SEQUENCE [LARGE SCALE GENOMIC DNA]</scope>
    <source>
        <strain evidence="2">DSM 8271 / FlGlyR</strain>
    </source>
</reference>
<proteinExistence type="predicted"/>
<dbReference type="OrthoDB" id="1707777at2"/>
<keyword evidence="2" id="KW-1185">Reference proteome</keyword>
<accession>F0STU9</accession>
<reference evidence="1 2" key="1">
    <citation type="journal article" date="2011" name="Stand. Genomic Sci.">
        <title>Complete genome sequence of Syntrophobotulus glycolicus type strain (FlGlyR).</title>
        <authorList>
            <person name="Han C."/>
            <person name="Mwirichia R."/>
            <person name="Chertkov O."/>
            <person name="Held B."/>
            <person name="Lapidus A."/>
            <person name="Nolan M."/>
            <person name="Lucas S."/>
            <person name="Hammon N."/>
            <person name="Deshpande S."/>
            <person name="Cheng J.F."/>
            <person name="Tapia R."/>
            <person name="Goodwin L."/>
            <person name="Pitluck S."/>
            <person name="Huntemann M."/>
            <person name="Liolios K."/>
            <person name="Ivanova N."/>
            <person name="Pagani I."/>
            <person name="Mavromatis K."/>
            <person name="Ovchinikova G."/>
            <person name="Pati A."/>
            <person name="Chen A."/>
            <person name="Palaniappan K."/>
            <person name="Land M."/>
            <person name="Hauser L."/>
            <person name="Brambilla E.M."/>
            <person name="Rohde M."/>
            <person name="Spring S."/>
            <person name="Sikorski J."/>
            <person name="Goker M."/>
            <person name="Woyke T."/>
            <person name="Bristow J."/>
            <person name="Eisen J.A."/>
            <person name="Markowitz V."/>
            <person name="Hugenholtz P."/>
            <person name="Kyrpides N.C."/>
            <person name="Klenk H.P."/>
            <person name="Detter J.C."/>
        </authorList>
    </citation>
    <scope>NUCLEOTIDE SEQUENCE [LARGE SCALE GENOMIC DNA]</scope>
    <source>
        <strain evidence="2">DSM 8271 / FlGlyR</strain>
    </source>
</reference>
<dbReference type="eggNOG" id="ENOG50339DC">
    <property type="taxonomic scope" value="Bacteria"/>
</dbReference>
<dbReference type="HOGENOM" id="CLU_2521834_0_0_9"/>
<dbReference type="Proteomes" id="UP000007488">
    <property type="component" value="Chromosome"/>
</dbReference>